<comment type="similarity">
    <text evidence="1">Belongs to the UPF0309 family.</text>
</comment>
<comment type="caution">
    <text evidence="3">The sequence shown here is derived from an EMBL/GenBank/DDBJ whole genome shotgun (WGS) entry which is preliminary data.</text>
</comment>
<dbReference type="Gene3D" id="3.40.50.10490">
    <property type="entry name" value="Glucose-6-phosphate isomerase like protein, domain 1"/>
    <property type="match status" value="1"/>
</dbReference>
<feature type="domain" description="SIS" evidence="2">
    <location>
        <begin position="31"/>
        <end position="212"/>
    </location>
</feature>
<protein>
    <recommendedName>
        <fullName evidence="1">UPF0309 protein EV213_101232</fullName>
    </recommendedName>
</protein>
<sequence length="244" mass="26379">MIDRYFSGILELHNLVKDREHGAMKEAADQVAKAIEAGKIIHLFGCGHSHILTEEVFYRAGGLVPIHPIFHEPLMLHEGAVTSSSLERKNDYALTFMEEVDIEPGDVMIVLSTSGRNPVPADVALIAKQKGAFVIGITSLTYSKSQPSRHNEGYHLYNAVDLVIDNHAPKGDALLSDDAVDVPFAPTSTVIGATILNAILAEAVGIMAANGFEPPIFLSGNIDGSDERNNALIEKYKARIPLLS</sequence>
<dbReference type="NCBIfam" id="NF002805">
    <property type="entry name" value="PRK02947.1"/>
    <property type="match status" value="1"/>
</dbReference>
<dbReference type="PANTHER" id="PTHR30390:SF7">
    <property type="entry name" value="PHOSPHOHEPTOSE ISOMERASE"/>
    <property type="match status" value="1"/>
</dbReference>
<dbReference type="AlphaFoldDB" id="A0A4R6UCG7"/>
<dbReference type="InterPro" id="IPR022951">
    <property type="entry name" value="UPF0309"/>
</dbReference>
<evidence type="ECO:0000256" key="1">
    <source>
        <dbReference type="HAMAP-Rule" id="MF_01240"/>
    </source>
</evidence>
<dbReference type="InterPro" id="IPR035472">
    <property type="entry name" value="RpiR-like_SIS"/>
</dbReference>
<dbReference type="Pfam" id="PF13580">
    <property type="entry name" value="SIS_2"/>
    <property type="match status" value="1"/>
</dbReference>
<keyword evidence="4" id="KW-1185">Reference proteome</keyword>
<dbReference type="Proteomes" id="UP000295632">
    <property type="component" value="Unassembled WGS sequence"/>
</dbReference>
<dbReference type="SUPFAM" id="SSF53697">
    <property type="entry name" value="SIS domain"/>
    <property type="match status" value="1"/>
</dbReference>
<dbReference type="PANTHER" id="PTHR30390">
    <property type="entry name" value="SEDOHEPTULOSE 7-PHOSPHATE ISOMERASE / DNAA INITIATOR-ASSOCIATING FACTOR FOR REPLICATION INITIATION"/>
    <property type="match status" value="1"/>
</dbReference>
<dbReference type="PROSITE" id="PS51464">
    <property type="entry name" value="SIS"/>
    <property type="match status" value="1"/>
</dbReference>
<dbReference type="InterPro" id="IPR001347">
    <property type="entry name" value="SIS_dom"/>
</dbReference>
<dbReference type="CDD" id="cd05013">
    <property type="entry name" value="SIS_RpiR"/>
    <property type="match status" value="1"/>
</dbReference>
<accession>A0A4R6UCG7</accession>
<dbReference type="GO" id="GO:0097367">
    <property type="term" value="F:carbohydrate derivative binding"/>
    <property type="evidence" value="ECO:0007669"/>
    <property type="project" value="InterPro"/>
</dbReference>
<organism evidence="3 4">
    <name type="scientific">Aureibacillus halotolerans</name>
    <dbReference type="NCBI Taxonomy" id="1508390"/>
    <lineage>
        <taxon>Bacteria</taxon>
        <taxon>Bacillati</taxon>
        <taxon>Bacillota</taxon>
        <taxon>Bacilli</taxon>
        <taxon>Bacillales</taxon>
        <taxon>Bacillaceae</taxon>
        <taxon>Aureibacillus</taxon>
    </lineage>
</organism>
<proteinExistence type="inferred from homology"/>
<name>A0A4R6UCG7_9BACI</name>
<dbReference type="HAMAP" id="MF_01240">
    <property type="entry name" value="UPF0309"/>
    <property type="match status" value="1"/>
</dbReference>
<dbReference type="InterPro" id="IPR050099">
    <property type="entry name" value="SIS_GmhA/DiaA_subfam"/>
</dbReference>
<dbReference type="EMBL" id="SNYJ01000001">
    <property type="protein sequence ID" value="TDQ42803.1"/>
    <property type="molecule type" value="Genomic_DNA"/>
</dbReference>
<dbReference type="InterPro" id="IPR046348">
    <property type="entry name" value="SIS_dom_sf"/>
</dbReference>
<evidence type="ECO:0000313" key="4">
    <source>
        <dbReference type="Proteomes" id="UP000295632"/>
    </source>
</evidence>
<dbReference type="GO" id="GO:1901135">
    <property type="term" value="P:carbohydrate derivative metabolic process"/>
    <property type="evidence" value="ECO:0007669"/>
    <property type="project" value="InterPro"/>
</dbReference>
<gene>
    <name evidence="3" type="ORF">EV213_101232</name>
</gene>
<dbReference type="OrthoDB" id="9805185at2"/>
<dbReference type="RefSeq" id="WP_133578636.1">
    <property type="nucleotide sequence ID" value="NZ_SNYJ01000001.1"/>
</dbReference>
<evidence type="ECO:0000259" key="2">
    <source>
        <dbReference type="PROSITE" id="PS51464"/>
    </source>
</evidence>
<evidence type="ECO:0000313" key="3">
    <source>
        <dbReference type="EMBL" id="TDQ42803.1"/>
    </source>
</evidence>
<reference evidence="3 4" key="1">
    <citation type="submission" date="2019-03" db="EMBL/GenBank/DDBJ databases">
        <title>Genomic Encyclopedia of Type Strains, Phase IV (KMG-IV): sequencing the most valuable type-strain genomes for metagenomic binning, comparative biology and taxonomic classification.</title>
        <authorList>
            <person name="Goeker M."/>
        </authorList>
    </citation>
    <scope>NUCLEOTIDE SEQUENCE [LARGE SCALE GENOMIC DNA]</scope>
    <source>
        <strain evidence="3 4">DSM 28697</strain>
    </source>
</reference>